<reference evidence="1 2" key="1">
    <citation type="journal article" date="2014" name="FEMS Microbiol. Lett.">
        <title>Genome sequencing analysis reveals virulence-related gene content of Ochrobactrum intermedium strain 229E, a urease-positive strain isolated from the human gastric niche.</title>
        <authorList>
            <person name="Kulkarni G.J."/>
            <person name="Shetty S."/>
            <person name="Dharne M.S."/>
            <person name="Shouche Y.S."/>
        </authorList>
    </citation>
    <scope>NUCLEOTIDE SEQUENCE [LARGE SCALE GENOMIC DNA]</scope>
    <source>
        <strain evidence="1 2">229E</strain>
    </source>
</reference>
<proteinExistence type="predicted"/>
<dbReference type="AlphaFoldDB" id="U4VB44"/>
<name>U4VB44_9HYPH</name>
<organism evidence="1 2">
    <name type="scientific">Brucella intermedia 229E</name>
    <dbReference type="NCBI Taxonomy" id="1337887"/>
    <lineage>
        <taxon>Bacteria</taxon>
        <taxon>Pseudomonadati</taxon>
        <taxon>Pseudomonadota</taxon>
        <taxon>Alphaproteobacteria</taxon>
        <taxon>Hyphomicrobiales</taxon>
        <taxon>Brucellaceae</taxon>
        <taxon>Brucella/Ochrobactrum group</taxon>
        <taxon>Brucella</taxon>
    </lineage>
</organism>
<comment type="caution">
    <text evidence="1">The sequence shown here is derived from an EMBL/GenBank/DDBJ whole genome shotgun (WGS) entry which is preliminary data.</text>
</comment>
<dbReference type="Proteomes" id="UP000016842">
    <property type="component" value="Unassembled WGS sequence"/>
</dbReference>
<sequence length="263" mass="29161">MVRCEFLAGHGACDRRLVEIGNRAFGNFPAVAEDGQPFAYFQHLAHLVADEEHRDALRLNIAHDPEQRVHLMPRQCGCRFVHDDEPGVGHDGARNRHDLLAGSGQAVHIRIEVDADAKPVQCLLRQFAHPLPVDALAAFDQKSIDGQIFGNGQVPEQREILIDHLDAMMNRLDGIELADRFAVDQYLAVFRRVDARHDLDDGRFAGAVLACQTVDFAGLDGKGNVVQRPDATETFPDMAQFDQVFTHEGPRARLECDWQGGGA</sequence>
<dbReference type="AntiFam" id="ANF00095">
    <property type="entry name" value="Shadow ORF (opposite ABC transporters)"/>
</dbReference>
<protein>
    <submittedName>
        <fullName evidence="1">Uncharacterized protein</fullName>
    </submittedName>
</protein>
<evidence type="ECO:0000313" key="1">
    <source>
        <dbReference type="EMBL" id="ERM03225.1"/>
    </source>
</evidence>
<evidence type="ECO:0000313" key="2">
    <source>
        <dbReference type="Proteomes" id="UP000016842"/>
    </source>
</evidence>
<accession>U4VB44</accession>
<dbReference type="EMBL" id="ASXJ01000031">
    <property type="protein sequence ID" value="ERM03225.1"/>
    <property type="molecule type" value="Genomic_DNA"/>
</dbReference>
<gene>
    <name evidence="1" type="ORF">Q644_12475</name>
</gene>